<feature type="transmembrane region" description="Helical" evidence="1">
    <location>
        <begin position="414"/>
        <end position="431"/>
    </location>
</feature>
<reference evidence="2" key="1">
    <citation type="submission" date="2022-01" db="EMBL/GenBank/DDBJ databases">
        <authorList>
            <person name="Karlyshev A.V."/>
            <person name="Jaspars M."/>
        </authorList>
    </citation>
    <scope>NUCLEOTIDE SEQUENCE</scope>
    <source>
        <strain evidence="2">AGSA3-2</strain>
    </source>
</reference>
<feature type="transmembrane region" description="Helical" evidence="1">
    <location>
        <begin position="373"/>
        <end position="394"/>
    </location>
</feature>
<name>A0A9Q3W461_9GAMM</name>
<proteinExistence type="predicted"/>
<organism evidence="2 3">
    <name type="scientific">Alloalcanivorax xenomutans</name>
    <dbReference type="NCBI Taxonomy" id="1094342"/>
    <lineage>
        <taxon>Bacteria</taxon>
        <taxon>Pseudomonadati</taxon>
        <taxon>Pseudomonadota</taxon>
        <taxon>Gammaproteobacteria</taxon>
        <taxon>Oceanospirillales</taxon>
        <taxon>Alcanivoracaceae</taxon>
        <taxon>Alloalcanivorax</taxon>
    </lineage>
</organism>
<feature type="transmembrane region" description="Helical" evidence="1">
    <location>
        <begin position="183"/>
        <end position="211"/>
    </location>
</feature>
<evidence type="ECO:0000256" key="1">
    <source>
        <dbReference type="SAM" id="Phobius"/>
    </source>
</evidence>
<dbReference type="RefSeq" id="WP_080531733.1">
    <property type="nucleotide sequence ID" value="NZ_CBDDTQ010000003.1"/>
</dbReference>
<gene>
    <name evidence="2" type="ORF">LZG35_05215</name>
</gene>
<keyword evidence="1" id="KW-0812">Transmembrane</keyword>
<feature type="transmembrane region" description="Helical" evidence="1">
    <location>
        <begin position="12"/>
        <end position="33"/>
    </location>
</feature>
<dbReference type="PANTHER" id="PTHR34219:SF9">
    <property type="entry name" value="IRON-REGULATED INNER MEMBRANE PROTEIN"/>
    <property type="match status" value="1"/>
</dbReference>
<dbReference type="EMBL" id="JAJVKT010000005">
    <property type="protein sequence ID" value="MCE7508027.1"/>
    <property type="molecule type" value="Genomic_DNA"/>
</dbReference>
<keyword evidence="1" id="KW-0472">Membrane</keyword>
<keyword evidence="3" id="KW-1185">Reference proteome</keyword>
<sequence>MKADTLRKHIDLHGWLGMLAGLALFVAFFAGALNMFHEELHHWQEPYVAESDGGEGDLQALLDQVLAVTPEAAKLMYLVPGDDPVALWQDADQEWQFDHASDFNAAGERVKKPRSELAEFINELHYKLALPVVGLYLMGIISVLYGAALIGGLVIHWPKLKKEFFALRHQGNLRRYWKNLHNLVGVISFPFHAIFAITGAAMGCFALLALVAGTLVFGPQLQGAITDATEAWPTPRASGESVAMAGVEAYVAAARAELPDLRVDWIELQQYGDRNAVVDVAGSVPGWIAHHAHVVLAGDDARTLTVTSPGNRPFNHAALSPVYSLHFGDYGGLLVRSLYFVLGLLGCLLFFSGNVMWAERRTDRQGPSRSAIIMLRVTLGVTFGVMAGLAVSCLANKVVSHSPWAGAVAWSEKGAFLAVLLLTLLLALRAAPLAMCRWGLRGCIALYLLVPLVQGGLEGFASWREPHIHLVNTVLWAVAASLAAVEWLRVRRLRRAGPHPLWVPAPPAPASEAELASS</sequence>
<dbReference type="InterPro" id="IPR005625">
    <property type="entry name" value="PepSY-ass_TM"/>
</dbReference>
<feature type="transmembrane region" description="Helical" evidence="1">
    <location>
        <begin position="469"/>
        <end position="488"/>
    </location>
</feature>
<dbReference type="KEGG" id="axe:P40_20620"/>
<protein>
    <submittedName>
        <fullName evidence="2">PepSY domain-containing protein</fullName>
    </submittedName>
</protein>
<dbReference type="AlphaFoldDB" id="A0A9Q3W461"/>
<feature type="transmembrane region" description="Helical" evidence="1">
    <location>
        <begin position="438"/>
        <end position="457"/>
    </location>
</feature>
<dbReference type="Pfam" id="PF03929">
    <property type="entry name" value="PepSY_TM"/>
    <property type="match status" value="1"/>
</dbReference>
<feature type="transmembrane region" description="Helical" evidence="1">
    <location>
        <begin position="333"/>
        <end position="352"/>
    </location>
</feature>
<keyword evidence="1" id="KW-1133">Transmembrane helix</keyword>
<dbReference type="PANTHER" id="PTHR34219">
    <property type="entry name" value="IRON-REGULATED INNER MEMBRANE PROTEIN-RELATED"/>
    <property type="match status" value="1"/>
</dbReference>
<accession>A0A9Q3W461</accession>
<dbReference type="Proteomes" id="UP001107961">
    <property type="component" value="Unassembled WGS sequence"/>
</dbReference>
<evidence type="ECO:0000313" key="2">
    <source>
        <dbReference type="EMBL" id="MCE7508027.1"/>
    </source>
</evidence>
<evidence type="ECO:0000313" key="3">
    <source>
        <dbReference type="Proteomes" id="UP001107961"/>
    </source>
</evidence>
<feature type="transmembrane region" description="Helical" evidence="1">
    <location>
        <begin position="133"/>
        <end position="155"/>
    </location>
</feature>
<comment type="caution">
    <text evidence="2">The sequence shown here is derived from an EMBL/GenBank/DDBJ whole genome shotgun (WGS) entry which is preliminary data.</text>
</comment>